<keyword evidence="4" id="KW-0812">Transmembrane</keyword>
<dbReference type="SUPFAM" id="SSF53448">
    <property type="entry name" value="Nucleotide-diphospho-sugar transferases"/>
    <property type="match status" value="1"/>
</dbReference>
<protein>
    <recommendedName>
        <fullName evidence="8">Glycosyltransferase 2-like domain-containing protein</fullName>
    </recommendedName>
</protein>
<dbReference type="PANTHER" id="PTHR48090">
    <property type="entry name" value="UNDECAPRENYL-PHOSPHATE 4-DEOXY-4-FORMAMIDO-L-ARABINOSE TRANSFERASE-RELATED"/>
    <property type="match status" value="1"/>
</dbReference>
<keyword evidence="5" id="KW-0448">Lipopolysaccharide biosynthesis</keyword>
<keyword evidence="1" id="KW-1003">Cell membrane</keyword>
<dbReference type="Gene3D" id="3.90.550.10">
    <property type="entry name" value="Spore Coat Polysaccharide Biosynthesis Protein SpsA, Chain A"/>
    <property type="match status" value="1"/>
</dbReference>
<dbReference type="AlphaFoldDB" id="A0A094SBR7"/>
<dbReference type="InterPro" id="IPR029044">
    <property type="entry name" value="Nucleotide-diphossugar_trans"/>
</dbReference>
<comment type="caution">
    <text evidence="9">The sequence shown here is derived from an EMBL/GenBank/DDBJ whole genome shotgun (WGS) entry which is preliminary data.</text>
</comment>
<dbReference type="PANTHER" id="PTHR48090:SF3">
    <property type="entry name" value="UNDECAPRENYL-PHOSPHATE 4-DEOXY-4-FORMAMIDO-L-ARABINOSE TRANSFERASE"/>
    <property type="match status" value="1"/>
</dbReference>
<accession>A0A094SBR7</accession>
<evidence type="ECO:0000256" key="4">
    <source>
        <dbReference type="ARBA" id="ARBA00022692"/>
    </source>
</evidence>
<keyword evidence="7" id="KW-0472">Membrane</keyword>
<evidence type="ECO:0000259" key="8">
    <source>
        <dbReference type="Pfam" id="PF00535"/>
    </source>
</evidence>
<evidence type="ECO:0000256" key="5">
    <source>
        <dbReference type="ARBA" id="ARBA00022985"/>
    </source>
</evidence>
<evidence type="ECO:0000256" key="7">
    <source>
        <dbReference type="ARBA" id="ARBA00023136"/>
    </source>
</evidence>
<proteinExistence type="predicted"/>
<sequence length="245" mass="28067">MNTMPLRNPLVSSVSAFFPCYNDAMSIGKMVRDVRESLVASVSDFEIIVVNDGSSDNSLEVLQELQKEITELRIVNHEVNRGYGGALLSGIAASMKQWVFYTDGDAQYDAREISRCIDAVTESSDIIQGFKIGRGDPFHRRLIGRVYHHSVRLLFRLPVRDTDCDFRLMRKSILDKFRLQSTTGVICVEMMHAFNQVNARFVEVGVSHYHRPHGKSQFFRVPAVSRSALQLFQLWTRLMLRRSYE</sequence>
<name>A0A094SBR7_9ZZZZ</name>
<evidence type="ECO:0000256" key="3">
    <source>
        <dbReference type="ARBA" id="ARBA00022679"/>
    </source>
</evidence>
<dbReference type="Pfam" id="PF00535">
    <property type="entry name" value="Glycos_transf_2"/>
    <property type="match status" value="1"/>
</dbReference>
<keyword evidence="6" id="KW-1133">Transmembrane helix</keyword>
<dbReference type="InterPro" id="IPR050256">
    <property type="entry name" value="Glycosyltransferase_2"/>
</dbReference>
<evidence type="ECO:0000313" key="9">
    <source>
        <dbReference type="EMBL" id="KGA15533.1"/>
    </source>
</evidence>
<dbReference type="EMBL" id="JNSL01000110">
    <property type="protein sequence ID" value="KGA15533.1"/>
    <property type="molecule type" value="Genomic_DNA"/>
</dbReference>
<dbReference type="GO" id="GO:0009103">
    <property type="term" value="P:lipopolysaccharide biosynthetic process"/>
    <property type="evidence" value="ECO:0007669"/>
    <property type="project" value="UniProtKB-KW"/>
</dbReference>
<dbReference type="GO" id="GO:0005886">
    <property type="term" value="C:plasma membrane"/>
    <property type="evidence" value="ECO:0007669"/>
    <property type="project" value="TreeGrafter"/>
</dbReference>
<evidence type="ECO:0000256" key="6">
    <source>
        <dbReference type="ARBA" id="ARBA00022989"/>
    </source>
</evidence>
<gene>
    <name evidence="9" type="ORF">GM51_14610</name>
</gene>
<evidence type="ECO:0000256" key="1">
    <source>
        <dbReference type="ARBA" id="ARBA00022475"/>
    </source>
</evidence>
<dbReference type="GO" id="GO:0099621">
    <property type="term" value="F:undecaprenyl-phosphate 4-deoxy-4-formamido-L-arabinose transferase activity"/>
    <property type="evidence" value="ECO:0007669"/>
    <property type="project" value="TreeGrafter"/>
</dbReference>
<keyword evidence="2" id="KW-0328">Glycosyltransferase</keyword>
<dbReference type="CDD" id="cd04179">
    <property type="entry name" value="DPM_DPG-synthase_like"/>
    <property type="match status" value="1"/>
</dbReference>
<reference evidence="9" key="1">
    <citation type="submission" date="2014-06" db="EMBL/GenBank/DDBJ databases">
        <title>Key roles for freshwater Actinobacteria revealed by deep metagenomic sequencing.</title>
        <authorList>
            <person name="Ghai R."/>
            <person name="Mizuno C.M."/>
            <person name="Picazo A."/>
            <person name="Camacho A."/>
            <person name="Rodriguez-Valera F."/>
        </authorList>
    </citation>
    <scope>NUCLEOTIDE SEQUENCE</scope>
</reference>
<evidence type="ECO:0000256" key="2">
    <source>
        <dbReference type="ARBA" id="ARBA00022676"/>
    </source>
</evidence>
<feature type="domain" description="Glycosyltransferase 2-like" evidence="8">
    <location>
        <begin position="15"/>
        <end position="176"/>
    </location>
</feature>
<keyword evidence="3" id="KW-0808">Transferase</keyword>
<dbReference type="InterPro" id="IPR001173">
    <property type="entry name" value="Glyco_trans_2-like"/>
</dbReference>
<organism evidence="9">
    <name type="scientific">freshwater metagenome</name>
    <dbReference type="NCBI Taxonomy" id="449393"/>
    <lineage>
        <taxon>unclassified sequences</taxon>
        <taxon>metagenomes</taxon>
        <taxon>ecological metagenomes</taxon>
    </lineage>
</organism>